<feature type="region of interest" description="Disordered" evidence="9">
    <location>
        <begin position="1"/>
        <end position="24"/>
    </location>
</feature>
<name>A0A6A5R2Y0_AMPQU</name>
<organism evidence="11 12">
    <name type="scientific">Ampelomyces quisqualis</name>
    <name type="common">Powdery mildew agent</name>
    <dbReference type="NCBI Taxonomy" id="50730"/>
    <lineage>
        <taxon>Eukaryota</taxon>
        <taxon>Fungi</taxon>
        <taxon>Dikarya</taxon>
        <taxon>Ascomycota</taxon>
        <taxon>Pezizomycotina</taxon>
        <taxon>Dothideomycetes</taxon>
        <taxon>Pleosporomycetidae</taxon>
        <taxon>Pleosporales</taxon>
        <taxon>Pleosporineae</taxon>
        <taxon>Phaeosphaeriaceae</taxon>
        <taxon>Ampelomyces</taxon>
    </lineage>
</organism>
<evidence type="ECO:0000256" key="4">
    <source>
        <dbReference type="ARBA" id="ARBA00019824"/>
    </source>
</evidence>
<feature type="domain" description="Clp1 P-loop" evidence="10">
    <location>
        <begin position="245"/>
        <end position="453"/>
    </location>
</feature>
<comment type="function">
    <text evidence="1">Polynucleotide 5'-kinase involved in rRNA processing.</text>
</comment>
<sequence>MPAKRRRVEDSQAANPAPTNNKPLSAIAAARLRAESAVKGVVAPEITPEPVPEPSVVVPPSPSPQHQESEPNEEPLAVRQNLKLCSWRNEPQNVLSDTSNELTVKLPKHTTISLVGCFHFKVLRGAINVNGANIGALSREGQQAPTYTSHVPATHPLSKIRGLDGMNHVQFITCEEPRPLAATSTLFADIWNVSTRHGKSKSFDVITESKADVLGRPLCPETSPEDWLRVVEDCAAEPSIVLTVGASATGKSTFGRRLLNRYLTGQGKSARPLPAACYLDLDPFKSEYTPHGQISLIMVRSLNLGPGFSHPVTTLWPSGTNANEIIRAHAVPPNLTNYRDYYSACVEDLFLAYKSLHSRDPLLPLIVNTPGSLYISDFDLLTTLITRIKPHYAVHLGDRQAIDMENETKLPLLQTVVSQYRGTMHEIAANIPASAPMRTDAELRAMQMESYFHLAKQSPAHVSLRAWLPNPVSELVPWELCYEETEDRLQDFVCFAMYSEPVEPRSLLHALTGSIVQLVESTSSVIPSPYTAQPRTRKHRVPYLPKSDRTGMVHPLDPKTSKLICTALIRGFDVQKRLVQISVPQAHDDSMYTLIPERTVLVGGCCDPPEWAYLEDAHAATSTPSSQQTQNIPWLETKDRTHHMGYLNTLRRVRKFHN</sequence>
<evidence type="ECO:0000259" key="10">
    <source>
        <dbReference type="Pfam" id="PF16575"/>
    </source>
</evidence>
<dbReference type="OrthoDB" id="4054781at2759"/>
<evidence type="ECO:0000256" key="5">
    <source>
        <dbReference type="ARBA" id="ARBA00022679"/>
    </source>
</evidence>
<evidence type="ECO:0000256" key="6">
    <source>
        <dbReference type="ARBA" id="ARBA00022741"/>
    </source>
</evidence>
<comment type="similarity">
    <text evidence="2">Belongs to the Clp1 family. NOL9/GRC3 subfamily.</text>
</comment>
<keyword evidence="5" id="KW-0808">Transferase</keyword>
<reference evidence="11" key="1">
    <citation type="journal article" date="2020" name="Stud. Mycol.">
        <title>101 Dothideomycetes genomes: a test case for predicting lifestyles and emergence of pathogens.</title>
        <authorList>
            <person name="Haridas S."/>
            <person name="Albert R."/>
            <person name="Binder M."/>
            <person name="Bloem J."/>
            <person name="Labutti K."/>
            <person name="Salamov A."/>
            <person name="Andreopoulos B."/>
            <person name="Baker S."/>
            <person name="Barry K."/>
            <person name="Bills G."/>
            <person name="Bluhm B."/>
            <person name="Cannon C."/>
            <person name="Castanera R."/>
            <person name="Culley D."/>
            <person name="Daum C."/>
            <person name="Ezra D."/>
            <person name="Gonzalez J."/>
            <person name="Henrissat B."/>
            <person name="Kuo A."/>
            <person name="Liang C."/>
            <person name="Lipzen A."/>
            <person name="Lutzoni F."/>
            <person name="Magnuson J."/>
            <person name="Mondo S."/>
            <person name="Nolan M."/>
            <person name="Ohm R."/>
            <person name="Pangilinan J."/>
            <person name="Park H.-J."/>
            <person name="Ramirez L."/>
            <person name="Alfaro M."/>
            <person name="Sun H."/>
            <person name="Tritt A."/>
            <person name="Yoshinaga Y."/>
            <person name="Zwiers L.-H."/>
            <person name="Turgeon B."/>
            <person name="Goodwin S."/>
            <person name="Spatafora J."/>
            <person name="Crous P."/>
            <person name="Grigoriev I."/>
        </authorList>
    </citation>
    <scope>NUCLEOTIDE SEQUENCE</scope>
    <source>
        <strain evidence="11">HMLAC05119</strain>
    </source>
</reference>
<dbReference type="InterPro" id="IPR045116">
    <property type="entry name" value="Clp1/Grc3"/>
</dbReference>
<dbReference type="Proteomes" id="UP000800096">
    <property type="component" value="Unassembled WGS sequence"/>
</dbReference>
<evidence type="ECO:0000256" key="9">
    <source>
        <dbReference type="SAM" id="MobiDB-lite"/>
    </source>
</evidence>
<dbReference type="EMBL" id="ML979132">
    <property type="protein sequence ID" value="KAF1920427.1"/>
    <property type="molecule type" value="Genomic_DNA"/>
</dbReference>
<dbReference type="InterPro" id="IPR027417">
    <property type="entry name" value="P-loop_NTPase"/>
</dbReference>
<dbReference type="PANTHER" id="PTHR12755">
    <property type="entry name" value="CLEAVAGE/POLYADENYLATION FACTOR IA SUBUNIT CLP1P"/>
    <property type="match status" value="1"/>
</dbReference>
<dbReference type="AlphaFoldDB" id="A0A6A5R2Y0"/>
<dbReference type="GO" id="GO:0051731">
    <property type="term" value="F:polynucleotide 5'-hydroxyl-kinase activity"/>
    <property type="evidence" value="ECO:0007669"/>
    <property type="project" value="InterPro"/>
</dbReference>
<evidence type="ECO:0000256" key="8">
    <source>
        <dbReference type="ARBA" id="ARBA00022840"/>
    </source>
</evidence>
<keyword evidence="6" id="KW-0547">Nucleotide-binding</keyword>
<evidence type="ECO:0000256" key="7">
    <source>
        <dbReference type="ARBA" id="ARBA00022777"/>
    </source>
</evidence>
<keyword evidence="7" id="KW-0418">Kinase</keyword>
<protein>
    <recommendedName>
        <fullName evidence="4">Polynucleotide 5'-hydroxyl-kinase GRC3</fullName>
    </recommendedName>
    <alternativeName>
        <fullName evidence="3">Polynucleotide 5'-hydroxyl-kinase grc3</fullName>
    </alternativeName>
</protein>
<evidence type="ECO:0000256" key="1">
    <source>
        <dbReference type="ARBA" id="ARBA00003798"/>
    </source>
</evidence>
<evidence type="ECO:0000313" key="11">
    <source>
        <dbReference type="EMBL" id="KAF1920427.1"/>
    </source>
</evidence>
<keyword evidence="8" id="KW-0067">ATP-binding</keyword>
<feature type="region of interest" description="Disordered" evidence="9">
    <location>
        <begin position="44"/>
        <end position="76"/>
    </location>
</feature>
<dbReference type="InterPro" id="IPR032319">
    <property type="entry name" value="CLP1_P"/>
</dbReference>
<evidence type="ECO:0000256" key="2">
    <source>
        <dbReference type="ARBA" id="ARBA00011003"/>
    </source>
</evidence>
<gene>
    <name evidence="11" type="ORF">BDU57DRAFT_439926</name>
</gene>
<dbReference type="GO" id="GO:0005634">
    <property type="term" value="C:nucleus"/>
    <property type="evidence" value="ECO:0007669"/>
    <property type="project" value="TreeGrafter"/>
</dbReference>
<dbReference type="Pfam" id="PF16575">
    <property type="entry name" value="CLP1_P"/>
    <property type="match status" value="1"/>
</dbReference>
<evidence type="ECO:0000256" key="3">
    <source>
        <dbReference type="ARBA" id="ARBA00018706"/>
    </source>
</evidence>
<accession>A0A6A5R2Y0</accession>
<dbReference type="Gene3D" id="3.40.50.300">
    <property type="entry name" value="P-loop containing nucleotide triphosphate hydrolases"/>
    <property type="match status" value="1"/>
</dbReference>
<dbReference type="GO" id="GO:0005524">
    <property type="term" value="F:ATP binding"/>
    <property type="evidence" value="ECO:0007669"/>
    <property type="project" value="UniProtKB-KW"/>
</dbReference>
<dbReference type="PANTHER" id="PTHR12755:SF3">
    <property type="entry name" value="POLYNUCLEOTIDE 5'-HYDROXYL-KINASE NOL9"/>
    <property type="match status" value="1"/>
</dbReference>
<evidence type="ECO:0000313" key="12">
    <source>
        <dbReference type="Proteomes" id="UP000800096"/>
    </source>
</evidence>
<keyword evidence="12" id="KW-1185">Reference proteome</keyword>
<dbReference type="GO" id="GO:0000448">
    <property type="term" value="P:cleavage in ITS2 between 5.8S rRNA and LSU-rRNA of tricistronic rRNA transcript (SSU-rRNA, 5.8S rRNA, LSU-rRNA)"/>
    <property type="evidence" value="ECO:0007669"/>
    <property type="project" value="TreeGrafter"/>
</dbReference>
<feature type="compositionally biased region" description="Polar residues" evidence="9">
    <location>
        <begin position="12"/>
        <end position="23"/>
    </location>
</feature>
<proteinExistence type="inferred from homology"/>
<feature type="compositionally biased region" description="Pro residues" evidence="9">
    <location>
        <begin position="47"/>
        <end position="63"/>
    </location>
</feature>